<dbReference type="Proteomes" id="UP000001075">
    <property type="component" value="Unassembled WGS sequence"/>
</dbReference>
<evidence type="ECO:0000313" key="3">
    <source>
        <dbReference type="Proteomes" id="UP000001075"/>
    </source>
</evidence>
<name>G3GXC9_CRIGR</name>
<gene>
    <name evidence="2" type="ORF">I79_002419</name>
</gene>
<evidence type="ECO:0000256" key="1">
    <source>
        <dbReference type="SAM" id="MobiDB-lite"/>
    </source>
</evidence>
<sequence>MMNKTHPHPFLQGSPSWGLSGPTPAALRETLLPPGRPQEPGKAGALSQKKEA</sequence>
<protein>
    <submittedName>
        <fullName evidence="2">Uncharacterized protein</fullName>
    </submittedName>
</protein>
<dbReference type="AlphaFoldDB" id="G3GXC9"/>
<dbReference type="GlyGen" id="G3GXC9">
    <property type="glycosylation" value="1 site"/>
</dbReference>
<feature type="region of interest" description="Disordered" evidence="1">
    <location>
        <begin position="1"/>
        <end position="52"/>
    </location>
</feature>
<dbReference type="InParanoid" id="G3GXC9"/>
<dbReference type="EMBL" id="JH000058">
    <property type="protein sequence ID" value="EGW06278.1"/>
    <property type="molecule type" value="Genomic_DNA"/>
</dbReference>
<organism evidence="2 3">
    <name type="scientific">Cricetulus griseus</name>
    <name type="common">Chinese hamster</name>
    <name type="synonym">Cricetulus barabensis griseus</name>
    <dbReference type="NCBI Taxonomy" id="10029"/>
    <lineage>
        <taxon>Eukaryota</taxon>
        <taxon>Metazoa</taxon>
        <taxon>Chordata</taxon>
        <taxon>Craniata</taxon>
        <taxon>Vertebrata</taxon>
        <taxon>Euteleostomi</taxon>
        <taxon>Mammalia</taxon>
        <taxon>Eutheria</taxon>
        <taxon>Euarchontoglires</taxon>
        <taxon>Glires</taxon>
        <taxon>Rodentia</taxon>
        <taxon>Myomorpha</taxon>
        <taxon>Muroidea</taxon>
        <taxon>Cricetidae</taxon>
        <taxon>Cricetinae</taxon>
        <taxon>Cricetulus</taxon>
    </lineage>
</organism>
<proteinExistence type="predicted"/>
<reference evidence="3" key="1">
    <citation type="journal article" date="2011" name="Nat. Biotechnol.">
        <title>The genomic sequence of the Chinese hamster ovary (CHO)-K1 cell line.</title>
        <authorList>
            <person name="Xu X."/>
            <person name="Nagarajan H."/>
            <person name="Lewis N.E."/>
            <person name="Pan S."/>
            <person name="Cai Z."/>
            <person name="Liu X."/>
            <person name="Chen W."/>
            <person name="Xie M."/>
            <person name="Wang W."/>
            <person name="Hammond S."/>
            <person name="Andersen M.R."/>
            <person name="Neff N."/>
            <person name="Passarelli B."/>
            <person name="Koh W."/>
            <person name="Fan H.C."/>
            <person name="Wang J."/>
            <person name="Gui Y."/>
            <person name="Lee K.H."/>
            <person name="Betenbaugh M.J."/>
            <person name="Quake S.R."/>
            <person name="Famili I."/>
            <person name="Palsson B.O."/>
            <person name="Wang J."/>
        </authorList>
    </citation>
    <scope>NUCLEOTIDE SEQUENCE [LARGE SCALE GENOMIC DNA]</scope>
    <source>
        <strain evidence="3">CHO K1 cell line</strain>
    </source>
</reference>
<accession>G3GXC9</accession>
<evidence type="ECO:0000313" key="2">
    <source>
        <dbReference type="EMBL" id="EGW06278.1"/>
    </source>
</evidence>